<dbReference type="InterPro" id="IPR057670">
    <property type="entry name" value="SH3_retrovirus"/>
</dbReference>
<sequence>MANLTNASSSNTNKGPERPNGPKFVIILGTPGKRVIDEHENVIDLDDSQGNLAADLKDNIDQTSIMYKELEERLKAMKHFAHLRVFGCACFPFLRPYNSHKLDFRSQECVFLGYSTIRKGYKCLSASGKICVSRDVIFNESKFPYSTIFPSSVTMQSSPSSSTSSAWSFPLASTIPASATRFVSVVPITHIPSVPTIPSRAHSAALSSFSPTHANFAASPVSALPSMPADSVNSSSISTTPTKSLSVTPLHSDIAEAATISSSSTPVSESSNNFVPTLPNPSIHPNNVHSMQTRAKSGITKPRLNPTLLLQANEIEIVMFVVLLNA</sequence>
<name>A0A9D5AXP3_PEA</name>
<feature type="compositionally biased region" description="Low complexity" evidence="1">
    <location>
        <begin position="1"/>
        <end position="13"/>
    </location>
</feature>
<evidence type="ECO:0000256" key="1">
    <source>
        <dbReference type="SAM" id="MobiDB-lite"/>
    </source>
</evidence>
<feature type="domain" description="Retroviral polymerase SH3-like" evidence="2">
    <location>
        <begin position="88"/>
        <end position="147"/>
    </location>
</feature>
<feature type="region of interest" description="Disordered" evidence="1">
    <location>
        <begin position="1"/>
        <end position="22"/>
    </location>
</feature>
<gene>
    <name evidence="3" type="ORF">KIW84_045791</name>
</gene>
<comment type="caution">
    <text evidence="3">The sequence shown here is derived from an EMBL/GenBank/DDBJ whole genome shotgun (WGS) entry which is preliminary data.</text>
</comment>
<evidence type="ECO:0000313" key="3">
    <source>
        <dbReference type="EMBL" id="KAI5422484.1"/>
    </source>
</evidence>
<accession>A0A9D5AXP3</accession>
<dbReference type="EMBL" id="JAMSHJ010000004">
    <property type="protein sequence ID" value="KAI5422484.1"/>
    <property type="molecule type" value="Genomic_DNA"/>
</dbReference>
<evidence type="ECO:0000313" key="4">
    <source>
        <dbReference type="Proteomes" id="UP001058974"/>
    </source>
</evidence>
<dbReference type="Pfam" id="PF25597">
    <property type="entry name" value="SH3_retrovirus"/>
    <property type="match status" value="1"/>
</dbReference>
<dbReference type="Proteomes" id="UP001058974">
    <property type="component" value="Chromosome 4"/>
</dbReference>
<evidence type="ECO:0000259" key="2">
    <source>
        <dbReference type="Pfam" id="PF25597"/>
    </source>
</evidence>
<dbReference type="Gramene" id="Psat04G0579100-T1">
    <property type="protein sequence ID" value="KAI5422484.1"/>
    <property type="gene ID" value="KIW84_045791"/>
</dbReference>
<reference evidence="3 4" key="1">
    <citation type="journal article" date="2022" name="Nat. Genet.">
        <title>Improved pea reference genome and pan-genome highlight genomic features and evolutionary characteristics.</title>
        <authorList>
            <person name="Yang T."/>
            <person name="Liu R."/>
            <person name="Luo Y."/>
            <person name="Hu S."/>
            <person name="Wang D."/>
            <person name="Wang C."/>
            <person name="Pandey M.K."/>
            <person name="Ge S."/>
            <person name="Xu Q."/>
            <person name="Li N."/>
            <person name="Li G."/>
            <person name="Huang Y."/>
            <person name="Saxena R.K."/>
            <person name="Ji Y."/>
            <person name="Li M."/>
            <person name="Yan X."/>
            <person name="He Y."/>
            <person name="Liu Y."/>
            <person name="Wang X."/>
            <person name="Xiang C."/>
            <person name="Varshney R.K."/>
            <person name="Ding H."/>
            <person name="Gao S."/>
            <person name="Zong X."/>
        </authorList>
    </citation>
    <scope>NUCLEOTIDE SEQUENCE [LARGE SCALE GENOMIC DNA]</scope>
    <source>
        <strain evidence="3 4">cv. Zhongwan 6</strain>
    </source>
</reference>
<keyword evidence="4" id="KW-1185">Reference proteome</keyword>
<dbReference type="AlphaFoldDB" id="A0A9D5AXP3"/>
<proteinExistence type="predicted"/>
<protein>
    <recommendedName>
        <fullName evidence="2">Retroviral polymerase SH3-like domain-containing protein</fullName>
    </recommendedName>
</protein>
<organism evidence="3 4">
    <name type="scientific">Pisum sativum</name>
    <name type="common">Garden pea</name>
    <name type="synonym">Lathyrus oleraceus</name>
    <dbReference type="NCBI Taxonomy" id="3888"/>
    <lineage>
        <taxon>Eukaryota</taxon>
        <taxon>Viridiplantae</taxon>
        <taxon>Streptophyta</taxon>
        <taxon>Embryophyta</taxon>
        <taxon>Tracheophyta</taxon>
        <taxon>Spermatophyta</taxon>
        <taxon>Magnoliopsida</taxon>
        <taxon>eudicotyledons</taxon>
        <taxon>Gunneridae</taxon>
        <taxon>Pentapetalae</taxon>
        <taxon>rosids</taxon>
        <taxon>fabids</taxon>
        <taxon>Fabales</taxon>
        <taxon>Fabaceae</taxon>
        <taxon>Papilionoideae</taxon>
        <taxon>50 kb inversion clade</taxon>
        <taxon>NPAAA clade</taxon>
        <taxon>Hologalegina</taxon>
        <taxon>IRL clade</taxon>
        <taxon>Fabeae</taxon>
        <taxon>Lathyrus</taxon>
    </lineage>
</organism>